<organism evidence="3">
    <name type="scientific">hydrothermal vent metagenome</name>
    <dbReference type="NCBI Taxonomy" id="652676"/>
    <lineage>
        <taxon>unclassified sequences</taxon>
        <taxon>metagenomes</taxon>
        <taxon>ecological metagenomes</taxon>
    </lineage>
</organism>
<keyword evidence="2 3" id="KW-0378">Hydrolase</keyword>
<dbReference type="Gene3D" id="3.90.950.10">
    <property type="match status" value="1"/>
</dbReference>
<accession>A0A3B0UGC8</accession>
<dbReference type="EMBL" id="UOET01000466">
    <property type="protein sequence ID" value="VAW30085.1"/>
    <property type="molecule type" value="Genomic_DNA"/>
</dbReference>
<dbReference type="EC" id="3.6.1.66" evidence="3"/>
<name>A0A3B0UGC8_9ZZZZ</name>
<dbReference type="PANTHER" id="PTHR11067">
    <property type="entry name" value="INOSINE TRIPHOSPHATE PYROPHOSPHATASE/HAM1 PROTEIN"/>
    <property type="match status" value="1"/>
</dbReference>
<dbReference type="GO" id="GO:0036220">
    <property type="term" value="F:ITP diphosphatase activity"/>
    <property type="evidence" value="ECO:0007669"/>
    <property type="project" value="UniProtKB-EC"/>
</dbReference>
<proteinExistence type="inferred from homology"/>
<sequence length="149" mass="16629">MKKIIFATNNTHKLSEVRALLVNIFEVVSLKELGFEEEIPETGKTLAENASQKSHFIYERYGLDCFSDDTGLVVDALGGAPGVYSARYAGEHATYEENVTKLLHELDGKQNRSAHFKTVVSLILDGEEFQFEGRVEGQILERRSGKSGF</sequence>
<dbReference type="GO" id="GO:0005829">
    <property type="term" value="C:cytosol"/>
    <property type="evidence" value="ECO:0007669"/>
    <property type="project" value="TreeGrafter"/>
</dbReference>
<dbReference type="AlphaFoldDB" id="A0A3B0UGC8"/>
<comment type="similarity">
    <text evidence="1">Belongs to the HAM1 NTPase family.</text>
</comment>
<dbReference type="InterPro" id="IPR029001">
    <property type="entry name" value="ITPase-like_fam"/>
</dbReference>
<dbReference type="CDD" id="cd00515">
    <property type="entry name" value="HAM1"/>
    <property type="match status" value="1"/>
</dbReference>
<dbReference type="Pfam" id="PF01725">
    <property type="entry name" value="Ham1p_like"/>
    <property type="match status" value="1"/>
</dbReference>
<protein>
    <submittedName>
        <fullName evidence="3">Nucleoside 5-triphosphatase RdgB (DHAPTP, dITP, XTP-specific)</fullName>
        <ecNumber evidence="3">3.6.1.66</ecNumber>
    </submittedName>
</protein>
<evidence type="ECO:0000256" key="2">
    <source>
        <dbReference type="ARBA" id="ARBA00022801"/>
    </source>
</evidence>
<reference evidence="3" key="1">
    <citation type="submission" date="2018-06" db="EMBL/GenBank/DDBJ databases">
        <authorList>
            <person name="Zhirakovskaya E."/>
        </authorList>
    </citation>
    <scope>NUCLEOTIDE SEQUENCE</scope>
</reference>
<dbReference type="GO" id="GO:0009143">
    <property type="term" value="P:nucleoside triphosphate catabolic process"/>
    <property type="evidence" value="ECO:0007669"/>
    <property type="project" value="InterPro"/>
</dbReference>
<dbReference type="SUPFAM" id="SSF52972">
    <property type="entry name" value="ITPase-like"/>
    <property type="match status" value="1"/>
</dbReference>
<dbReference type="PANTHER" id="PTHR11067:SF9">
    <property type="entry name" value="INOSINE TRIPHOSPHATE PYROPHOSPHATASE"/>
    <property type="match status" value="1"/>
</dbReference>
<gene>
    <name evidence="3" type="ORF">MNBD_BACTEROID07-1816</name>
</gene>
<dbReference type="InterPro" id="IPR002637">
    <property type="entry name" value="RdgB/HAM1"/>
</dbReference>
<feature type="non-terminal residue" evidence="3">
    <location>
        <position position="149"/>
    </location>
</feature>
<evidence type="ECO:0000256" key="1">
    <source>
        <dbReference type="ARBA" id="ARBA00008023"/>
    </source>
</evidence>
<evidence type="ECO:0000313" key="3">
    <source>
        <dbReference type="EMBL" id="VAW30085.1"/>
    </source>
</evidence>